<gene>
    <name evidence="1" type="ORF">HMPREF9249_02385</name>
</gene>
<dbReference type="OrthoDB" id="2302763at2"/>
<dbReference type="Proteomes" id="UP000004722">
    <property type="component" value="Unassembled WGS sequence"/>
</dbReference>
<accession>K1MD57</accession>
<organism evidence="1 2">
    <name type="scientific">Lactobacillus crispatus FB077-07</name>
    <dbReference type="NCBI Taxonomy" id="883092"/>
    <lineage>
        <taxon>Bacteria</taxon>
        <taxon>Bacillati</taxon>
        <taxon>Bacillota</taxon>
        <taxon>Bacilli</taxon>
        <taxon>Lactobacillales</taxon>
        <taxon>Lactobacillaceae</taxon>
        <taxon>Lactobacillus</taxon>
    </lineage>
</organism>
<dbReference type="HOGENOM" id="CLU_798748_0_0_9"/>
<dbReference type="AlphaFoldDB" id="K1MD57"/>
<comment type="caution">
    <text evidence="1">The sequence shown here is derived from an EMBL/GenBank/DDBJ whole genome shotgun (WGS) entry which is preliminary data.</text>
</comment>
<reference evidence="1 2" key="1">
    <citation type="submission" date="2012-07" db="EMBL/GenBank/DDBJ databases">
        <title>The Genome Sequence of Lactobacillus crispatus FB077-07.</title>
        <authorList>
            <consortium name="The Broad Institute Genome Sequencing Platform"/>
            <person name="Earl A."/>
            <person name="Ward D."/>
            <person name="Feldgarden M."/>
            <person name="Gevers D."/>
            <person name="Saerens B."/>
            <person name="Vaneechoutte M."/>
            <person name="Walker B."/>
            <person name="Young S.K."/>
            <person name="Zeng Q."/>
            <person name="Gargeya S."/>
            <person name="Fitzgerald M."/>
            <person name="Haas B."/>
            <person name="Abouelleil A."/>
            <person name="Alvarado L."/>
            <person name="Arachchi H.M."/>
            <person name="Berlin A.M."/>
            <person name="Chapman S.B."/>
            <person name="Goldberg J."/>
            <person name="Griggs A."/>
            <person name="Gujja S."/>
            <person name="Hansen M."/>
            <person name="Howarth C."/>
            <person name="Imamovic A."/>
            <person name="Larimer J."/>
            <person name="McCowen C."/>
            <person name="Montmayeur A."/>
            <person name="Murphy C."/>
            <person name="Neiman D."/>
            <person name="Pearson M."/>
            <person name="Priest M."/>
            <person name="Roberts A."/>
            <person name="Saif S."/>
            <person name="Shea T."/>
            <person name="Sisk P."/>
            <person name="Sykes S."/>
            <person name="Wortman J."/>
            <person name="Nusbaum C."/>
            <person name="Birren B."/>
        </authorList>
    </citation>
    <scope>NUCLEOTIDE SEQUENCE [LARGE SCALE GENOMIC DNA]</scope>
    <source>
        <strain evidence="1 2">FB077-07</strain>
    </source>
</reference>
<name>K1MD57_9LACO</name>
<dbReference type="PATRIC" id="fig|883092.3.peg.2369"/>
<dbReference type="RefSeq" id="WP_005729868.1">
    <property type="nucleotide sequence ID" value="NZ_JH932275.1"/>
</dbReference>
<sequence>MPEFTKDGSSLKQFKDNLPVTKLGLNPFVNKDTGRTYLPSLFTAEEEKKFKINRNFKQRKYLTLQDSVSHIYSYFIADDYNYVMTQLSDHDLYWLKFIARFKSIQQVQLFRQTALYPDWFDRKSLKHSLDRLFMYGLIWKWNFKRDFLNKPVTAYTLSVNGFRFMEYFFNQERRYFQPQSYFTLPVQYHIRFWETVDIYQLCLSLPIFHGFETFLNLGKDKENKIKRNMTSPLQIALEMIPNQIKNLVFFPALQTDDLTYYQNALLRWNAFTDDGANLTESVNGLPGTQNIIVFYAPTVAIADKLNTDLELPNWNFPIFLLVGSVIEKDGITQAFYYPDHRNKTLDLQRATLPNLVFYNQEESGKNEEN</sequence>
<protein>
    <submittedName>
        <fullName evidence="1">Uncharacterized protein</fullName>
    </submittedName>
</protein>
<evidence type="ECO:0000313" key="1">
    <source>
        <dbReference type="EMBL" id="EKB62162.1"/>
    </source>
</evidence>
<dbReference type="EMBL" id="AGZG01000115">
    <property type="protein sequence ID" value="EKB62162.1"/>
    <property type="molecule type" value="Genomic_DNA"/>
</dbReference>
<proteinExistence type="predicted"/>
<evidence type="ECO:0000313" key="2">
    <source>
        <dbReference type="Proteomes" id="UP000004722"/>
    </source>
</evidence>